<dbReference type="GO" id="GO:0008146">
    <property type="term" value="F:sulfotransferase activity"/>
    <property type="evidence" value="ECO:0007669"/>
    <property type="project" value="TreeGrafter"/>
</dbReference>
<dbReference type="Gene3D" id="3.40.50.720">
    <property type="entry name" value="NAD(P)-binding Rossmann-like Domain"/>
    <property type="match status" value="1"/>
</dbReference>
<evidence type="ECO:0000256" key="11">
    <source>
        <dbReference type="ARBA" id="ARBA00075328"/>
    </source>
</evidence>
<dbReference type="InterPro" id="IPR045886">
    <property type="entry name" value="ThiF/MoeB/HesA"/>
</dbReference>
<dbReference type="PANTHER" id="PTHR10953:SF102">
    <property type="entry name" value="ADENYLYLTRANSFERASE AND SULFURTRANSFERASE MOCS3"/>
    <property type="match status" value="1"/>
</dbReference>
<feature type="domain" description="THIF-type NAD/FAD binding fold" evidence="13">
    <location>
        <begin position="10"/>
        <end position="244"/>
    </location>
</feature>
<evidence type="ECO:0000256" key="10">
    <source>
        <dbReference type="ARBA" id="ARBA00075110"/>
    </source>
</evidence>
<comment type="catalytic activity">
    <reaction evidence="5">
        <text>[molybdopterin-synthase sulfur-carrier protein]-C-terminal Gly-Gly + ATP + H(+) = [molybdopterin-synthase sulfur-carrier protein]-C-terminal Gly-Gly-AMP + diphosphate</text>
        <dbReference type="Rhea" id="RHEA:43616"/>
        <dbReference type="Rhea" id="RHEA-COMP:12159"/>
        <dbReference type="Rhea" id="RHEA-COMP:12202"/>
        <dbReference type="ChEBI" id="CHEBI:15378"/>
        <dbReference type="ChEBI" id="CHEBI:30616"/>
        <dbReference type="ChEBI" id="CHEBI:33019"/>
        <dbReference type="ChEBI" id="CHEBI:90618"/>
        <dbReference type="ChEBI" id="CHEBI:90778"/>
        <dbReference type="EC" id="2.7.7.80"/>
    </reaction>
</comment>
<protein>
    <recommendedName>
        <fullName evidence="9">Molybdopterin-synthase adenylyltransferase</fullName>
        <ecNumber evidence="8">2.7.7.80</ecNumber>
    </recommendedName>
    <alternativeName>
        <fullName evidence="12">MoaD protein adenylase</fullName>
    </alternativeName>
    <alternativeName>
        <fullName evidence="10">Molybdopterin-converting factor subunit 1 adenylase</fullName>
    </alternativeName>
    <alternativeName>
        <fullName evidence="11">Sulfur carrier protein MoaD adenylyltransferase</fullName>
    </alternativeName>
</protein>
<dbReference type="InterPro" id="IPR035985">
    <property type="entry name" value="Ubiquitin-activating_enz"/>
</dbReference>
<comment type="subunit">
    <text evidence="7">Homodimer. Forms a stable heterotetrameric complex of 2 MoeB and 2 MoaD during adenylation of MoaD.</text>
</comment>
<keyword evidence="3" id="KW-0547">Nucleotide-binding</keyword>
<evidence type="ECO:0000256" key="8">
    <source>
        <dbReference type="ARBA" id="ARBA00066884"/>
    </source>
</evidence>
<dbReference type="NCBIfam" id="NF004281">
    <property type="entry name" value="PRK05690.1"/>
    <property type="match status" value="1"/>
</dbReference>
<dbReference type="PANTHER" id="PTHR10953">
    <property type="entry name" value="UBIQUITIN-ACTIVATING ENZYME E1"/>
    <property type="match status" value="1"/>
</dbReference>
<reference evidence="15" key="1">
    <citation type="submission" date="2017-02" db="EMBL/GenBank/DDBJ databases">
        <authorList>
            <person name="Varghese N."/>
            <person name="Submissions S."/>
        </authorList>
    </citation>
    <scope>NUCLEOTIDE SEQUENCE [LARGE SCALE GENOMIC DNA]</scope>
    <source>
        <strain evidence="15">ATCC BAA-34</strain>
    </source>
</reference>
<evidence type="ECO:0000256" key="5">
    <source>
        <dbReference type="ARBA" id="ARBA00052218"/>
    </source>
</evidence>
<keyword evidence="4" id="KW-0067">ATP-binding</keyword>
<dbReference type="AlphaFoldDB" id="A0A1T4LZ32"/>
<evidence type="ECO:0000313" key="14">
    <source>
        <dbReference type="EMBL" id="SJZ59990.1"/>
    </source>
</evidence>
<comment type="similarity">
    <text evidence="1">Belongs to the HesA/MoeB/ThiF family.</text>
</comment>
<evidence type="ECO:0000256" key="12">
    <source>
        <dbReference type="ARBA" id="ARBA00078531"/>
    </source>
</evidence>
<evidence type="ECO:0000256" key="1">
    <source>
        <dbReference type="ARBA" id="ARBA00009919"/>
    </source>
</evidence>
<dbReference type="STRING" id="115783.SAMN02745119_01077"/>
<dbReference type="Proteomes" id="UP000190102">
    <property type="component" value="Unassembled WGS sequence"/>
</dbReference>
<dbReference type="CDD" id="cd00757">
    <property type="entry name" value="ThiF_MoeB_HesA_family"/>
    <property type="match status" value="1"/>
</dbReference>
<dbReference type="EMBL" id="FUWR01000004">
    <property type="protein sequence ID" value="SJZ59990.1"/>
    <property type="molecule type" value="Genomic_DNA"/>
</dbReference>
<evidence type="ECO:0000259" key="13">
    <source>
        <dbReference type="Pfam" id="PF00899"/>
    </source>
</evidence>
<gene>
    <name evidence="14" type="ORF">SAMN02745119_01077</name>
</gene>
<name>A0A1T4LZ32_9BACT</name>
<sequence>MLTAEEQERYSRHLMLPEVGPEGQERLRDSRVLIIGAGGLGSPAALYLVAAGVGTIGIADGDRVELSNLQRQVVHDSTTLGQLKVASAAKRLQALNPACRLEQIPVMLDQNNLPSLVQRYDFVLDATDTLAAKFMINDICVSQGIPFSHGGILRFSGQTMTVLPGVSPCYRCLFAELPPEEDREACERDGVLGILPGVIGTLQAAEAVKFIVGIGTLLTSRLLTFDLLGMRFREVPVAVNPGCSSCGNR</sequence>
<dbReference type="GO" id="GO:0005524">
    <property type="term" value="F:ATP binding"/>
    <property type="evidence" value="ECO:0007669"/>
    <property type="project" value="UniProtKB-KW"/>
</dbReference>
<evidence type="ECO:0000313" key="15">
    <source>
        <dbReference type="Proteomes" id="UP000190102"/>
    </source>
</evidence>
<evidence type="ECO:0000256" key="3">
    <source>
        <dbReference type="ARBA" id="ARBA00022741"/>
    </source>
</evidence>
<dbReference type="GO" id="GO:0005829">
    <property type="term" value="C:cytosol"/>
    <property type="evidence" value="ECO:0007669"/>
    <property type="project" value="TreeGrafter"/>
</dbReference>
<dbReference type="Pfam" id="PF00899">
    <property type="entry name" value="ThiF"/>
    <property type="match status" value="1"/>
</dbReference>
<dbReference type="GO" id="GO:0004792">
    <property type="term" value="F:thiosulfate-cyanide sulfurtransferase activity"/>
    <property type="evidence" value="ECO:0007669"/>
    <property type="project" value="TreeGrafter"/>
</dbReference>
<dbReference type="SUPFAM" id="SSF69572">
    <property type="entry name" value="Activating enzymes of the ubiquitin-like proteins"/>
    <property type="match status" value="1"/>
</dbReference>
<evidence type="ECO:0000256" key="4">
    <source>
        <dbReference type="ARBA" id="ARBA00022840"/>
    </source>
</evidence>
<accession>A0A1T4LZ32</accession>
<evidence type="ECO:0000256" key="6">
    <source>
        <dbReference type="ARBA" id="ARBA00055169"/>
    </source>
</evidence>
<organism evidence="14 15">
    <name type="scientific">Trichlorobacter thiogenes</name>
    <dbReference type="NCBI Taxonomy" id="115783"/>
    <lineage>
        <taxon>Bacteria</taxon>
        <taxon>Pseudomonadati</taxon>
        <taxon>Thermodesulfobacteriota</taxon>
        <taxon>Desulfuromonadia</taxon>
        <taxon>Geobacterales</taxon>
        <taxon>Geobacteraceae</taxon>
        <taxon>Trichlorobacter</taxon>
    </lineage>
</organism>
<evidence type="ECO:0000256" key="9">
    <source>
        <dbReference type="ARBA" id="ARBA00073635"/>
    </source>
</evidence>
<dbReference type="GO" id="GO:0008641">
    <property type="term" value="F:ubiquitin-like modifier activating enzyme activity"/>
    <property type="evidence" value="ECO:0007669"/>
    <property type="project" value="InterPro"/>
</dbReference>
<keyword evidence="15" id="KW-1185">Reference proteome</keyword>
<dbReference type="GO" id="GO:0061605">
    <property type="term" value="F:molybdopterin-synthase adenylyltransferase activity"/>
    <property type="evidence" value="ECO:0007669"/>
    <property type="project" value="UniProtKB-EC"/>
</dbReference>
<evidence type="ECO:0000256" key="2">
    <source>
        <dbReference type="ARBA" id="ARBA00022679"/>
    </source>
</evidence>
<comment type="function">
    <text evidence="6">Catalyzes the adenylation by ATP of the carboxyl group of the C-terminal glycine of sulfur carrier protein MoaD.</text>
</comment>
<dbReference type="OrthoDB" id="9804286at2"/>
<dbReference type="FunFam" id="3.40.50.720:FF:000033">
    <property type="entry name" value="Adenylyltransferase and sulfurtransferase MOCS3"/>
    <property type="match status" value="1"/>
</dbReference>
<dbReference type="RefSeq" id="WP_078789348.1">
    <property type="nucleotide sequence ID" value="NZ_FUWR01000004.1"/>
</dbReference>
<keyword evidence="2 14" id="KW-0808">Transferase</keyword>
<evidence type="ECO:0000256" key="7">
    <source>
        <dbReference type="ARBA" id="ARBA00063809"/>
    </source>
</evidence>
<proteinExistence type="inferred from homology"/>
<dbReference type="EC" id="2.7.7.80" evidence="8"/>
<dbReference type="InterPro" id="IPR000594">
    <property type="entry name" value="ThiF_NAD_FAD-bd"/>
</dbReference>
<keyword evidence="14" id="KW-0548">Nucleotidyltransferase</keyword>